<dbReference type="Proteomes" id="UP000215703">
    <property type="component" value="Chromosome"/>
</dbReference>
<evidence type="ECO:0000313" key="1">
    <source>
        <dbReference type="EMBL" id="AWL95954.1"/>
    </source>
</evidence>
<dbReference type="EMBL" id="CP029425">
    <property type="protein sequence ID" value="AWL95954.1"/>
    <property type="molecule type" value="Genomic_DNA"/>
</dbReference>
<proteinExistence type="predicted"/>
<reference evidence="1 2" key="1">
    <citation type="journal article" date="2014" name="Int. J. Syst. Evol. Microbiol.">
        <title>Bradyrhizobium ottawaense sp. nov., a symbiotic nitrogen fixing bacterium from root nodules of soybeans in Canada.</title>
        <authorList>
            <person name="Yu X."/>
            <person name="Cloutier S."/>
            <person name="Tambong J.T."/>
            <person name="Bromfield E.S."/>
        </authorList>
    </citation>
    <scope>NUCLEOTIDE SEQUENCE [LARGE SCALE GENOMIC DNA]</scope>
    <source>
        <strain evidence="1 2">OO99</strain>
    </source>
</reference>
<sequence>MPREIHIGEWQNPVPQDVVPLVLRGDRWWLSAGRQDAAALLRLRVLRTSSRGRAVDRGTYARGILSRQAGRTHSAGEDTALRFMLVNQEHPCHGVCGACARPLGASYVRHVSKQERYCDYGCYRQQTAMDMLWPRSPFEAIAVLTAISSWGWMIQMGALSRSLAEAYLREYDLLTMEGGDG</sequence>
<protein>
    <submittedName>
        <fullName evidence="1">Uncharacterized protein</fullName>
    </submittedName>
</protein>
<accession>A0A2U8PEM1</accession>
<organism evidence="1 2">
    <name type="scientific">Bradyrhizobium ottawaense</name>
    <dbReference type="NCBI Taxonomy" id="931866"/>
    <lineage>
        <taxon>Bacteria</taxon>
        <taxon>Pseudomonadati</taxon>
        <taxon>Pseudomonadota</taxon>
        <taxon>Alphaproteobacteria</taxon>
        <taxon>Hyphomicrobiales</taxon>
        <taxon>Nitrobacteraceae</taxon>
        <taxon>Bradyrhizobium</taxon>
    </lineage>
</organism>
<evidence type="ECO:0000313" key="2">
    <source>
        <dbReference type="Proteomes" id="UP000215703"/>
    </source>
</evidence>
<dbReference type="AlphaFoldDB" id="A0A2U8PEM1"/>
<reference evidence="1 2" key="2">
    <citation type="journal article" date="2017" name="Syst. Appl. Microbiol.">
        <title>Soybeans inoculated with root zone soils of Canadian native legumes harbour diverse and novel Bradyrhizobium spp. that possess agricultural potential.</title>
        <authorList>
            <person name="Bromfield E.S.P."/>
            <person name="Cloutier S."/>
            <person name="Tambong J.T."/>
            <person name="Tran Thi T.V."/>
        </authorList>
    </citation>
    <scope>NUCLEOTIDE SEQUENCE [LARGE SCALE GENOMIC DNA]</scope>
    <source>
        <strain evidence="1 2">OO99</strain>
    </source>
</reference>
<name>A0A2U8PEM1_9BRAD</name>
<gene>
    <name evidence="1" type="ORF">CIT37_30320</name>
</gene>